<dbReference type="Gene3D" id="2.160.20.10">
    <property type="entry name" value="Single-stranded right-handed beta-helix, Pectin lyase-like"/>
    <property type="match status" value="2"/>
</dbReference>
<organism evidence="2 3">
    <name type="scientific">Bremerella volcania</name>
    <dbReference type="NCBI Taxonomy" id="2527984"/>
    <lineage>
        <taxon>Bacteria</taxon>
        <taxon>Pseudomonadati</taxon>
        <taxon>Planctomycetota</taxon>
        <taxon>Planctomycetia</taxon>
        <taxon>Pirellulales</taxon>
        <taxon>Pirellulaceae</taxon>
        <taxon>Bremerella</taxon>
    </lineage>
</organism>
<feature type="signal peptide" evidence="1">
    <location>
        <begin position="1"/>
        <end position="23"/>
    </location>
</feature>
<evidence type="ECO:0000256" key="1">
    <source>
        <dbReference type="SAM" id="SignalP"/>
    </source>
</evidence>
<evidence type="ECO:0000313" key="2">
    <source>
        <dbReference type="EMBL" id="QDU76761.1"/>
    </source>
</evidence>
<dbReference type="KEGG" id="bvo:Pan97_38180"/>
<dbReference type="Proteomes" id="UP000318626">
    <property type="component" value="Chromosome"/>
</dbReference>
<protein>
    <recommendedName>
        <fullName evidence="4">Right handed beta helix domain-containing protein</fullName>
    </recommendedName>
</protein>
<gene>
    <name evidence="2" type="ORF">Pan97_38180</name>
</gene>
<evidence type="ECO:0008006" key="4">
    <source>
        <dbReference type="Google" id="ProtNLM"/>
    </source>
</evidence>
<dbReference type="InterPro" id="IPR011050">
    <property type="entry name" value="Pectin_lyase_fold/virulence"/>
</dbReference>
<dbReference type="SUPFAM" id="SSF51126">
    <property type="entry name" value="Pectin lyase-like"/>
    <property type="match status" value="1"/>
</dbReference>
<sequence precursor="true">MRVIVFSLILCPPGLLLGSSASAAAQLHVNPPLGNDTNVGSQEAPLKTLQAAINKAVDGDVIHLHPRGAVYRQSGHFRAKSGITIEGNGVTLDGADPLPATGWEELETGLYRRKLPRTPLDRHLLIFDGRMERMGRTQSANSPEFPPASKLMPGQFCFERIDEKSGWLVVRGDVSQLEWSTRVNGIATSGECQRLVVRNLRTRNFLNDGFNVHGDCRALVFQNIAGFDCFDEGFSAHESAQCTIDRSAFFGNENGVADVNQAETIYRNCRFYGNVNVDVLLIGRKHALVDCQIINSTSASALVAGPRSGEESFVLHLERVSIQTKGKQQPARVRLDGGDVMFQECRFVDVELNTTGAKVRGEVPAEKAP</sequence>
<feature type="chain" id="PRO_5022179106" description="Right handed beta helix domain-containing protein" evidence="1">
    <location>
        <begin position="24"/>
        <end position="369"/>
    </location>
</feature>
<dbReference type="AlphaFoldDB" id="A0A518CC07"/>
<keyword evidence="1" id="KW-0732">Signal</keyword>
<name>A0A518CC07_9BACT</name>
<dbReference type="InterPro" id="IPR012334">
    <property type="entry name" value="Pectin_lyas_fold"/>
</dbReference>
<reference evidence="3" key="1">
    <citation type="submission" date="2019-02" db="EMBL/GenBank/DDBJ databases">
        <title>Deep-cultivation of Planctomycetes and their phenomic and genomic characterization uncovers novel biology.</title>
        <authorList>
            <person name="Wiegand S."/>
            <person name="Jogler M."/>
            <person name="Boedeker C."/>
            <person name="Pinto D."/>
            <person name="Vollmers J."/>
            <person name="Rivas-Marin E."/>
            <person name="Kohn T."/>
            <person name="Peeters S.H."/>
            <person name="Heuer A."/>
            <person name="Rast P."/>
            <person name="Oberbeckmann S."/>
            <person name="Bunk B."/>
            <person name="Jeske O."/>
            <person name="Meyerdierks A."/>
            <person name="Storesund J.E."/>
            <person name="Kallscheuer N."/>
            <person name="Luecker S."/>
            <person name="Lage O.M."/>
            <person name="Pohl T."/>
            <person name="Merkel B.J."/>
            <person name="Hornburger P."/>
            <person name="Mueller R.-W."/>
            <person name="Bruemmer F."/>
            <person name="Labrenz M."/>
            <person name="Spormann A.M."/>
            <person name="Op den Camp H."/>
            <person name="Overmann J."/>
            <person name="Amann R."/>
            <person name="Jetten M.S.M."/>
            <person name="Mascher T."/>
            <person name="Medema M.H."/>
            <person name="Devos D.P."/>
            <person name="Kaster A.-K."/>
            <person name="Ovreas L."/>
            <person name="Rohde M."/>
            <person name="Galperin M.Y."/>
            <person name="Jogler C."/>
        </authorList>
    </citation>
    <scope>NUCLEOTIDE SEQUENCE [LARGE SCALE GENOMIC DNA]</scope>
    <source>
        <strain evidence="3">Pan97</strain>
    </source>
</reference>
<dbReference type="RefSeq" id="WP_144975129.1">
    <property type="nucleotide sequence ID" value="NZ_CP036289.1"/>
</dbReference>
<proteinExistence type="predicted"/>
<accession>A0A518CC07</accession>
<dbReference type="EMBL" id="CP036289">
    <property type="protein sequence ID" value="QDU76761.1"/>
    <property type="molecule type" value="Genomic_DNA"/>
</dbReference>
<keyword evidence="3" id="KW-1185">Reference proteome</keyword>
<evidence type="ECO:0000313" key="3">
    <source>
        <dbReference type="Proteomes" id="UP000318626"/>
    </source>
</evidence>
<dbReference type="OrthoDB" id="251904at2"/>